<feature type="compositionally biased region" description="Polar residues" evidence="1">
    <location>
        <begin position="121"/>
        <end position="133"/>
    </location>
</feature>
<name>A0A6C0L5S6_9ZZZZ</name>
<sequence>MPRITRKKTVRIGKVVSSIRKDIESFHKYLLAPRSDAQVKKRFKDIFGGSLSEKRIKDLLAISPQRGGMGPIDHMMAPPDVPLSAVPYVQRGFGFANIDSLTEGSPKEYLGSTPQMGGKRGTSSNKRGSLSNKRMTRSKKQRGGSLADFAAAVGAQPFLMSAPPTMLQAAARISTGQVGLPAPQPEINNLSIIREAPINTSKMLPW</sequence>
<proteinExistence type="predicted"/>
<feature type="region of interest" description="Disordered" evidence="1">
    <location>
        <begin position="104"/>
        <end position="144"/>
    </location>
</feature>
<dbReference type="AlphaFoldDB" id="A0A6C0L5S6"/>
<reference evidence="2" key="1">
    <citation type="journal article" date="2020" name="Nature">
        <title>Giant virus diversity and host interactions through global metagenomics.</title>
        <authorList>
            <person name="Schulz F."/>
            <person name="Roux S."/>
            <person name="Paez-Espino D."/>
            <person name="Jungbluth S."/>
            <person name="Walsh D.A."/>
            <person name="Denef V.J."/>
            <person name="McMahon K.D."/>
            <person name="Konstantinidis K.T."/>
            <person name="Eloe-Fadrosh E.A."/>
            <person name="Kyrpides N.C."/>
            <person name="Woyke T."/>
        </authorList>
    </citation>
    <scope>NUCLEOTIDE SEQUENCE</scope>
    <source>
        <strain evidence="2">GVMAG-M-3300027759-16</strain>
    </source>
</reference>
<evidence type="ECO:0000256" key="1">
    <source>
        <dbReference type="SAM" id="MobiDB-lite"/>
    </source>
</evidence>
<accession>A0A6C0L5S6</accession>
<protein>
    <submittedName>
        <fullName evidence="2">Uncharacterized protein</fullName>
    </submittedName>
</protein>
<organism evidence="2">
    <name type="scientific">viral metagenome</name>
    <dbReference type="NCBI Taxonomy" id="1070528"/>
    <lineage>
        <taxon>unclassified sequences</taxon>
        <taxon>metagenomes</taxon>
        <taxon>organismal metagenomes</taxon>
    </lineage>
</organism>
<dbReference type="EMBL" id="MN740438">
    <property type="protein sequence ID" value="QHU26299.1"/>
    <property type="molecule type" value="Genomic_DNA"/>
</dbReference>
<evidence type="ECO:0000313" key="2">
    <source>
        <dbReference type="EMBL" id="QHU26299.1"/>
    </source>
</evidence>